<evidence type="ECO:0000313" key="4">
    <source>
        <dbReference type="Ensembl" id="ENSLOCP00000022157.1"/>
    </source>
</evidence>
<dbReference type="OMA" id="WMREREF"/>
<evidence type="ECO:0000256" key="2">
    <source>
        <dbReference type="ARBA" id="ARBA00023043"/>
    </source>
</evidence>
<dbReference type="PROSITE" id="PS50088">
    <property type="entry name" value="ANK_REPEAT"/>
    <property type="match status" value="1"/>
</dbReference>
<reference evidence="4" key="3">
    <citation type="submission" date="2025-09" db="UniProtKB">
        <authorList>
            <consortium name="Ensembl"/>
        </authorList>
    </citation>
    <scope>IDENTIFICATION</scope>
</reference>
<keyword evidence="1" id="KW-0677">Repeat</keyword>
<dbReference type="PANTHER" id="PTHR24173">
    <property type="entry name" value="ANKYRIN REPEAT CONTAINING"/>
    <property type="match status" value="1"/>
</dbReference>
<dbReference type="InterPro" id="IPR036770">
    <property type="entry name" value="Ankyrin_rpt-contain_sf"/>
</dbReference>
<organism evidence="4 5">
    <name type="scientific">Lepisosteus oculatus</name>
    <name type="common">Spotted gar</name>
    <dbReference type="NCBI Taxonomy" id="7918"/>
    <lineage>
        <taxon>Eukaryota</taxon>
        <taxon>Metazoa</taxon>
        <taxon>Chordata</taxon>
        <taxon>Craniata</taxon>
        <taxon>Vertebrata</taxon>
        <taxon>Euteleostomi</taxon>
        <taxon>Actinopterygii</taxon>
        <taxon>Neopterygii</taxon>
        <taxon>Holostei</taxon>
        <taxon>Semionotiformes</taxon>
        <taxon>Lepisosteidae</taxon>
        <taxon>Lepisosteus</taxon>
    </lineage>
</organism>
<dbReference type="HOGENOM" id="CLU_1393059_0_0_1"/>
<evidence type="ECO:0000256" key="3">
    <source>
        <dbReference type="PROSITE-ProRule" id="PRU00023"/>
    </source>
</evidence>
<dbReference type="Pfam" id="PF00023">
    <property type="entry name" value="Ank"/>
    <property type="match status" value="1"/>
</dbReference>
<sequence>MDLHQAIIKGDFLLTRRLVEAGADVNVIDNERRTPLMVCCLHDGESRALAVARILLMHGALVGLCDGQGRNALMYSVLYERLGITKLFLEALDYDLNYTDREGCTALLYAAKVGNSSITKMLLKSMKRYGLEVDKPDKEGVTPLILSCRLGHKQCAADLRSLGKASECIKDKVHGKTAKDWEL</sequence>
<reference evidence="5" key="1">
    <citation type="submission" date="2011-12" db="EMBL/GenBank/DDBJ databases">
        <title>The Draft Genome of Lepisosteus oculatus.</title>
        <authorList>
            <consortium name="The Broad Institute Genome Assembly &amp; Analysis Group"/>
            <consortium name="Computational R&amp;D Group"/>
            <consortium name="and Sequencing Platform"/>
            <person name="Di Palma F."/>
            <person name="Alfoldi J."/>
            <person name="Johnson J."/>
            <person name="Berlin A."/>
            <person name="Gnerre S."/>
            <person name="Jaffe D."/>
            <person name="MacCallum I."/>
            <person name="Young S."/>
            <person name="Walker B.J."/>
            <person name="Lander E.S."/>
            <person name="Lindblad-Toh K."/>
        </authorList>
    </citation>
    <scope>NUCLEOTIDE SEQUENCE [LARGE SCALE GENOMIC DNA]</scope>
</reference>
<name>W5NNE8_LEPOC</name>
<evidence type="ECO:0000313" key="5">
    <source>
        <dbReference type="Proteomes" id="UP000018468"/>
    </source>
</evidence>
<dbReference type="PANTHER" id="PTHR24173:SF76">
    <property type="match status" value="1"/>
</dbReference>
<dbReference type="PROSITE" id="PS50297">
    <property type="entry name" value="ANK_REP_REGION"/>
    <property type="match status" value="1"/>
</dbReference>
<evidence type="ECO:0000256" key="1">
    <source>
        <dbReference type="ARBA" id="ARBA00022737"/>
    </source>
</evidence>
<dbReference type="InParanoid" id="W5NNE8"/>
<protein>
    <submittedName>
        <fullName evidence="4">Uncharacterized protein</fullName>
    </submittedName>
</protein>
<dbReference type="Ensembl" id="ENSLOCT00000022198.1">
    <property type="protein sequence ID" value="ENSLOCP00000022157.1"/>
    <property type="gene ID" value="ENSLOCG00000018056.1"/>
</dbReference>
<accession>W5NNE8</accession>
<dbReference type="SMART" id="SM00248">
    <property type="entry name" value="ANK"/>
    <property type="match status" value="5"/>
</dbReference>
<dbReference type="GeneTree" id="ENSGT00940000169738"/>
<dbReference type="Gene3D" id="1.25.40.20">
    <property type="entry name" value="Ankyrin repeat-containing domain"/>
    <property type="match status" value="1"/>
</dbReference>
<dbReference type="Bgee" id="ENSLOCG00000018056">
    <property type="expression patterns" value="Expressed in bone element and 3 other cell types or tissues"/>
</dbReference>
<dbReference type="InterPro" id="IPR002110">
    <property type="entry name" value="Ankyrin_rpt"/>
</dbReference>
<reference evidence="4" key="2">
    <citation type="submission" date="2025-08" db="UniProtKB">
        <authorList>
            <consortium name="Ensembl"/>
        </authorList>
    </citation>
    <scope>IDENTIFICATION</scope>
</reference>
<dbReference type="AlphaFoldDB" id="W5NNE8"/>
<dbReference type="eggNOG" id="KOG0504">
    <property type="taxonomic scope" value="Eukaryota"/>
</dbReference>
<dbReference type="EMBL" id="AHAT01017839">
    <property type="status" value="NOT_ANNOTATED_CDS"/>
    <property type="molecule type" value="Genomic_DNA"/>
</dbReference>
<keyword evidence="2 3" id="KW-0040">ANK repeat</keyword>
<dbReference type="STRING" id="7918.ENSLOCP00000022157"/>
<proteinExistence type="predicted"/>
<dbReference type="SUPFAM" id="SSF48403">
    <property type="entry name" value="Ankyrin repeat"/>
    <property type="match status" value="1"/>
</dbReference>
<dbReference type="Proteomes" id="UP000018468">
    <property type="component" value="Linkage group LG4"/>
</dbReference>
<keyword evidence="5" id="KW-1185">Reference proteome</keyword>
<feature type="repeat" description="ANK" evidence="3">
    <location>
        <begin position="1"/>
        <end position="30"/>
    </location>
</feature>
<dbReference type="Pfam" id="PF12796">
    <property type="entry name" value="Ank_2"/>
    <property type="match status" value="1"/>
</dbReference>